<protein>
    <recommendedName>
        <fullName evidence="4">Sugar phosphate transporter domain-containing protein</fullName>
    </recommendedName>
</protein>
<feature type="transmembrane region" description="Helical" evidence="1">
    <location>
        <begin position="216"/>
        <end position="234"/>
    </location>
</feature>
<dbReference type="EMBL" id="JAPFFF010000009">
    <property type="protein sequence ID" value="KAK8883029.1"/>
    <property type="molecule type" value="Genomic_DNA"/>
</dbReference>
<evidence type="ECO:0000313" key="3">
    <source>
        <dbReference type="Proteomes" id="UP001470230"/>
    </source>
</evidence>
<sequence>MIKKNRSLNFLAFLMPTIGASVHIIQKFLFECKSIGSDGLLKKFQKPFFFTWLGSLSLFMTYIANFKTLTRGQFCNSSFLRKPFLQIALATFLNLSAGILSNVTSLYLNYSVSLMLRSSTLVFGAIINVYYLHRPLPKYQLYSVLLTIFAIIFVGLAALFSNTKTTHREASSFVIGIIIVIRILSKSLQAISMIIEEKVMSSYSMTPVEMTGLSGVWNIFFSSVVLILVSLFSYENLNDTFVMLLNSKTVFWLSFLSVVVFGVWTVLSLNITRKASAVARMVFDQLTIVFVWFVQLGIHWCVSGNPSLEQKYGRTGEAWTRWSWLQLFGFMLMVVGACIYQKIIRLPGIDYYEYENLMGK</sequence>
<gene>
    <name evidence="2" type="ORF">M9Y10_045677</name>
</gene>
<comment type="caution">
    <text evidence="2">The sequence shown here is derived from an EMBL/GenBank/DDBJ whole genome shotgun (WGS) entry which is preliminary data.</text>
</comment>
<keyword evidence="1" id="KW-0472">Membrane</keyword>
<feature type="transmembrane region" description="Helical" evidence="1">
    <location>
        <begin position="139"/>
        <end position="161"/>
    </location>
</feature>
<feature type="transmembrane region" description="Helical" evidence="1">
    <location>
        <begin position="322"/>
        <end position="340"/>
    </location>
</feature>
<keyword evidence="1" id="KW-0812">Transmembrane</keyword>
<feature type="transmembrane region" description="Helical" evidence="1">
    <location>
        <begin position="7"/>
        <end position="29"/>
    </location>
</feature>
<feature type="transmembrane region" description="Helical" evidence="1">
    <location>
        <begin position="114"/>
        <end position="132"/>
    </location>
</feature>
<dbReference type="Proteomes" id="UP001470230">
    <property type="component" value="Unassembled WGS sequence"/>
</dbReference>
<keyword evidence="1" id="KW-1133">Transmembrane helix</keyword>
<dbReference type="PANTHER" id="PTHR13146">
    <property type="match status" value="1"/>
</dbReference>
<evidence type="ECO:0000313" key="2">
    <source>
        <dbReference type="EMBL" id="KAK8883029.1"/>
    </source>
</evidence>
<organism evidence="2 3">
    <name type="scientific">Tritrichomonas musculus</name>
    <dbReference type="NCBI Taxonomy" id="1915356"/>
    <lineage>
        <taxon>Eukaryota</taxon>
        <taxon>Metamonada</taxon>
        <taxon>Parabasalia</taxon>
        <taxon>Tritrichomonadida</taxon>
        <taxon>Tritrichomonadidae</taxon>
        <taxon>Tritrichomonas</taxon>
    </lineage>
</organism>
<name>A0ABR2JW80_9EUKA</name>
<evidence type="ECO:0000256" key="1">
    <source>
        <dbReference type="SAM" id="Phobius"/>
    </source>
</evidence>
<evidence type="ECO:0008006" key="4">
    <source>
        <dbReference type="Google" id="ProtNLM"/>
    </source>
</evidence>
<proteinExistence type="predicted"/>
<feature type="transmembrane region" description="Helical" evidence="1">
    <location>
        <begin position="49"/>
        <end position="66"/>
    </location>
</feature>
<feature type="transmembrane region" description="Helical" evidence="1">
    <location>
        <begin position="87"/>
        <end position="108"/>
    </location>
</feature>
<reference evidence="2 3" key="1">
    <citation type="submission" date="2024-04" db="EMBL/GenBank/DDBJ databases">
        <title>Tritrichomonas musculus Genome.</title>
        <authorList>
            <person name="Alves-Ferreira E."/>
            <person name="Grigg M."/>
            <person name="Lorenzi H."/>
            <person name="Galac M."/>
        </authorList>
    </citation>
    <scope>NUCLEOTIDE SEQUENCE [LARGE SCALE GENOMIC DNA]</scope>
    <source>
        <strain evidence="2 3">EAF2021</strain>
    </source>
</reference>
<accession>A0ABR2JW80</accession>
<feature type="transmembrane region" description="Helical" evidence="1">
    <location>
        <begin position="281"/>
        <end position="302"/>
    </location>
</feature>
<keyword evidence="3" id="KW-1185">Reference proteome</keyword>
<dbReference type="PANTHER" id="PTHR13146:SF7">
    <property type="entry name" value="INTEGRAL MEMBRANE PROTEIN DUF6 DOMAIN CONTAINING PROTEIN"/>
    <property type="match status" value="1"/>
</dbReference>
<feature type="transmembrane region" description="Helical" evidence="1">
    <location>
        <begin position="173"/>
        <end position="195"/>
    </location>
</feature>
<feature type="transmembrane region" description="Helical" evidence="1">
    <location>
        <begin position="249"/>
        <end position="269"/>
    </location>
</feature>